<dbReference type="Proteomes" id="UP000243661">
    <property type="component" value="Unassembled WGS sequence"/>
</dbReference>
<dbReference type="OrthoDB" id="6717066at2"/>
<dbReference type="RefSeq" id="WP_092721124.1">
    <property type="nucleotide sequence ID" value="NZ_FMBK01000018.1"/>
</dbReference>
<proteinExistence type="predicted"/>
<evidence type="ECO:0000313" key="1">
    <source>
        <dbReference type="EMBL" id="SCC73301.1"/>
    </source>
</evidence>
<organism evidence="1 2">
    <name type="scientific">Acinetobacter albensis</name>
    <dbReference type="NCBI Taxonomy" id="1673609"/>
    <lineage>
        <taxon>Bacteria</taxon>
        <taxon>Pseudomonadati</taxon>
        <taxon>Pseudomonadota</taxon>
        <taxon>Gammaproteobacteria</taxon>
        <taxon>Moraxellales</taxon>
        <taxon>Moraxellaceae</taxon>
        <taxon>Acinetobacter</taxon>
    </lineage>
</organism>
<evidence type="ECO:0000313" key="2">
    <source>
        <dbReference type="Proteomes" id="UP000243661"/>
    </source>
</evidence>
<accession>A0A1C4GZM1</accession>
<dbReference type="EMBL" id="FMBK01000018">
    <property type="protein sequence ID" value="SCC73301.1"/>
    <property type="molecule type" value="Genomic_DNA"/>
</dbReference>
<reference evidence="1 2" key="1">
    <citation type="submission" date="2016-08" db="EMBL/GenBank/DDBJ databases">
        <authorList>
            <person name="Seilhamer J.J."/>
        </authorList>
    </citation>
    <scope>NUCLEOTIDE SEQUENCE [LARGE SCALE GENOMIC DNA]</scope>
    <source>
        <strain evidence="1 2">ANC 4874</strain>
    </source>
</reference>
<gene>
    <name evidence="1" type="ORF">GA0116959_11845</name>
</gene>
<protein>
    <submittedName>
        <fullName evidence="1">Uncharacterized protein</fullName>
    </submittedName>
</protein>
<dbReference type="AlphaFoldDB" id="A0A1C4GZM1"/>
<sequence>MAFDLVQYFAEQINNQKPQLLTQYAKQEKKEYLSEINALVLGKLITLWRSDEKKMYQEICSPDDLFSQEVARHLITFEKNQSGLAKQDLEDTVAEVLKLQLVELKQLNDIGNLQISGLRELLLGQIEHLSGQASDWVWSTNDLVELKGSKPIVQEEISLDTTMKEFNQMVSQQHAPTNEDILSYSESTINAVPTWSKILEPLVAVVVLCILYSAVNQIFV</sequence>
<name>A0A1C4GZM1_9GAMM</name>